<evidence type="ECO:0000313" key="2">
    <source>
        <dbReference type="Proteomes" id="UP001147760"/>
    </source>
</evidence>
<gene>
    <name evidence="1" type="ORF">N7530_003994</name>
</gene>
<organism evidence="1 2">
    <name type="scientific">Penicillium desertorum</name>
    <dbReference type="NCBI Taxonomy" id="1303715"/>
    <lineage>
        <taxon>Eukaryota</taxon>
        <taxon>Fungi</taxon>
        <taxon>Dikarya</taxon>
        <taxon>Ascomycota</taxon>
        <taxon>Pezizomycotina</taxon>
        <taxon>Eurotiomycetes</taxon>
        <taxon>Eurotiomycetidae</taxon>
        <taxon>Eurotiales</taxon>
        <taxon>Aspergillaceae</taxon>
        <taxon>Penicillium</taxon>
    </lineage>
</organism>
<sequence length="84" mass="9515">MNWPIVTLEVGSYHIRKPVTVSNELRNMTRGSGYASRVGHTDRRTRTNYRDVLLLGGAEVVERVERVELTQIDMDDLPGADDSQ</sequence>
<reference evidence="1" key="2">
    <citation type="journal article" date="2023" name="IMA Fungus">
        <title>Comparative genomic study of the Penicillium genus elucidates a diverse pangenome and 15 lateral gene transfer events.</title>
        <authorList>
            <person name="Petersen C."/>
            <person name="Sorensen T."/>
            <person name="Nielsen M.R."/>
            <person name="Sondergaard T.E."/>
            <person name="Sorensen J.L."/>
            <person name="Fitzpatrick D.A."/>
            <person name="Frisvad J.C."/>
            <person name="Nielsen K.L."/>
        </authorList>
    </citation>
    <scope>NUCLEOTIDE SEQUENCE</scope>
    <source>
        <strain evidence="1">IBT 17660</strain>
    </source>
</reference>
<reference evidence="1" key="1">
    <citation type="submission" date="2022-12" db="EMBL/GenBank/DDBJ databases">
        <authorList>
            <person name="Petersen C."/>
        </authorList>
    </citation>
    <scope>NUCLEOTIDE SEQUENCE</scope>
    <source>
        <strain evidence="1">IBT 17660</strain>
    </source>
</reference>
<protein>
    <submittedName>
        <fullName evidence="1">Uncharacterized protein</fullName>
    </submittedName>
</protein>
<comment type="caution">
    <text evidence="1">The sequence shown here is derived from an EMBL/GenBank/DDBJ whole genome shotgun (WGS) entry which is preliminary data.</text>
</comment>
<dbReference type="Proteomes" id="UP001147760">
    <property type="component" value="Unassembled WGS sequence"/>
</dbReference>
<accession>A0A9W9WXG9</accession>
<dbReference type="EMBL" id="JAPWDO010000003">
    <property type="protein sequence ID" value="KAJ5478485.1"/>
    <property type="molecule type" value="Genomic_DNA"/>
</dbReference>
<name>A0A9W9WXG9_9EURO</name>
<dbReference type="AlphaFoldDB" id="A0A9W9WXG9"/>
<evidence type="ECO:0000313" key="1">
    <source>
        <dbReference type="EMBL" id="KAJ5478485.1"/>
    </source>
</evidence>
<proteinExistence type="predicted"/>
<keyword evidence="2" id="KW-1185">Reference proteome</keyword>